<evidence type="ECO:0000256" key="3">
    <source>
        <dbReference type="ARBA" id="ARBA00022776"/>
    </source>
</evidence>
<gene>
    <name evidence="7" type="ORF">ACHAW5_010659</name>
</gene>
<name>A0ABD3PRT2_9STRA</name>
<keyword evidence="2" id="KW-0132">Cell division</keyword>
<proteinExistence type="inferred from homology"/>
<keyword evidence="4" id="KW-0131">Cell cycle</keyword>
<evidence type="ECO:0000313" key="7">
    <source>
        <dbReference type="EMBL" id="KAL3790051.1"/>
    </source>
</evidence>
<dbReference type="Proteomes" id="UP001530315">
    <property type="component" value="Unassembled WGS sequence"/>
</dbReference>
<dbReference type="InterPro" id="IPR041221">
    <property type="entry name" value="APC1_C"/>
</dbReference>
<protein>
    <recommendedName>
        <fullName evidence="6">Anaphase-promoting complex subunit 1 C-terminal domain-containing protein</fullName>
    </recommendedName>
</protein>
<evidence type="ECO:0000259" key="6">
    <source>
        <dbReference type="Pfam" id="PF18122"/>
    </source>
</evidence>
<accession>A0ABD3PRT2</accession>
<dbReference type="GO" id="GO:0051301">
    <property type="term" value="P:cell division"/>
    <property type="evidence" value="ECO:0007669"/>
    <property type="project" value="UniProtKB-KW"/>
</dbReference>
<dbReference type="InterPro" id="IPR024990">
    <property type="entry name" value="Apc1"/>
</dbReference>
<dbReference type="PANTHER" id="PTHR12827:SF3">
    <property type="entry name" value="ANAPHASE-PROMOTING COMPLEX SUBUNIT 1"/>
    <property type="match status" value="1"/>
</dbReference>
<feature type="domain" description="Anaphase-promoting complex subunit 1 C-terminal" evidence="6">
    <location>
        <begin position="2173"/>
        <end position="2325"/>
    </location>
</feature>
<keyword evidence="8" id="KW-1185">Reference proteome</keyword>
<dbReference type="InterPro" id="IPR018247">
    <property type="entry name" value="EF_Hand_1_Ca_BS"/>
</dbReference>
<dbReference type="PANTHER" id="PTHR12827">
    <property type="entry name" value="MEIOTIC CHECKPOINT REGULATOR TSG24 FAMILY MEMBER"/>
    <property type="match status" value="1"/>
</dbReference>
<reference evidence="7 8" key="1">
    <citation type="submission" date="2024-10" db="EMBL/GenBank/DDBJ databases">
        <title>Updated reference genomes for cyclostephanoid diatoms.</title>
        <authorList>
            <person name="Roberts W.R."/>
            <person name="Alverson A.J."/>
        </authorList>
    </citation>
    <scope>NUCLEOTIDE SEQUENCE [LARGE SCALE GENOMIC DNA]</scope>
    <source>
        <strain evidence="7 8">AJA276-08</strain>
    </source>
</reference>
<evidence type="ECO:0000256" key="1">
    <source>
        <dbReference type="ARBA" id="ARBA00010547"/>
    </source>
</evidence>
<keyword evidence="3" id="KW-0498">Mitosis</keyword>
<evidence type="ECO:0000256" key="4">
    <source>
        <dbReference type="ARBA" id="ARBA00023306"/>
    </source>
</evidence>
<sequence length="2333" mass="257210">MPPLAPPPIEPTPLHIHYECSPPRHVSGADFGAGADAVVLYRIVSSACSLRGDVDNDNDSFISGMMLGDSGIGGDIIASIVLINRNHDNAKDADLRRAGETVAVVTVQRMDGVTLASFELPPLYDKHCKSSQPQRPLPGAANVPSASARYWESGYRDQIMCWASFRREKNTSTNNLVDKISDDAYSGRKMLCVLGNPTTLFVFDALGDTVLLSTTSYATPNTASKSNHNFDCGEGVGEGGGMEGPGGHTIPLPFSARSIFPNEGGGLLISRVPSEEDYMAANSEYLAPTGSSDGYHGNDKEDFSVAGMMEEEGKLRQKVLPITPTSLSLPATPQVLQRRRRDHNLRRHDHDGGNMNYYDHENEDENDDVDEDVLLEGPPMPLRFPEGGGYAATIGSLFADDNDDPPPARGVDSMISDYGGGVPCLFSLRHPLDEIHPLAVAVTNPIATISKDVERERDNDSGGLGEVNSNVKLFSNVLETLVFVGSPRIFHGTTTTTAITKASPICVTYNELMARHTIWSLSRTVSPAEALPLWKNTGRGTWHSSSSSFCSENVKPSISLSINEGEIDDVSVEDMQGDFMDHQQQQQLNRQRGEGPLRFSYIHPYFTLSKLFVEDDANFLRPPCPLPSPPDLRVADASASAAAAADASAASAAGTNDDDDSDDGIMIKRYQRHVFLATDMLGKGDLVLCLFMPNNYLKPKNDKNITQNAENEVREHCSVKRIGSPAILRCYSLVCCHNQREVVSIKSVSHLDDLPCSSAQPVQSIPIPQSPFSWRVSGEGGCNSSSNKRTSRFHNFDRDTFATDILILRQQCVVNDDLQNDVYDDDIDSKKRFTLCLYRAGAIHITDFTIPRSCLDVICLSSVKPAFVRLENAVENRVDIRFLLAADNSNGVEGGGDKRRTQICHHRPKTAVIRASFSLLMHTSSIAETALRTIESSLVHCHRQASYLTAAAQPKVLQSQHQPIRNDSFRLEGFPVSILITILPLLIRADAVRLFQQKMSLHDRRKAKIKNFNLKVEDDGWYSLTVVLLNLLGMKGEDGEECTPIDTTAMEQTERKVTMKHSSSSATWETLLQTDFHSTFCDGEGQILFHAVVDSTTTYKSDFSGDGCIYDAKLLSSLACVEKLETKAAKRREGGNNDMLVHSYKQLIFDSLHLLHEDSRLVSQSRGSSWTRCLGTLLLHVAELMSPLMLDYEDHFNRLLGNSRCLSNACNSYSIQLEDTQRLSSFVTPPCIMTCLDGILQFNAYDFAADDAYGFSEFKFVFESELNGICSYIWMVLRLYTILFDRNNFLLKTMFDGDAGLNQKHRDRATILAMLDEGVYHPYQLQDELPLGVALPLFEVTRRCCLDPPQVGLMGDCWPPAAFDLVGRNDLAEFLSQSVQGSSYYKKSGFDDVPSTSDDLNSDGLVGLEDFSSMIFPDDNRVREAVRLLGSSRPLFLHVARPVELSDHEYERSKQEKLLLLCRRSIALPLGRGMLTLGTHHAPSAEQLIIPSIVMAGRVPPMNGTLALDMTACPSNFRVWPEFHNGVAAGLRLPHAREDLSDKTITRTWIKFNKPMYVADIAGSHHSAQKSTPSYAHGGFLMALGLRGYLSALTTIDLTDYLTQGTITTTVGIFLGMASNKRGSCDPSVSKMLCLHVPSLLPPSFLPMDLASPVQAAAVAGIGLLYQGSSHRLMTEFLLNEMGRQPAKDQNSNDRESFALVCGLALGMVNLKKGTSTVSGLEDLRIEERLHCYISGVANGVEFYLRNEGFEGSVRSGNQGDVDWNSRIDEVTSLNTDITASGATLALGLMYIRSQNASIAASLQLPDTHFLLDYRRPDMLALRVISRSLILWNDIEPTSEWIDFQIPSIVKNSITLMRNAAKRAMNVGNLSDAHVIDKQVDAGDDEKKKTEVADFDPQAIRQANTYIISGACLALGLKYAGSASRAAASAIIERTLWLLELRDNKDAVTLTQRPDNSTLVTCLCTAAISLAMVMAGTGDLDSFRLFRALRWKCDDGTLYGTHMAFGASIGLLFLGGGKCTLGSRPEDVAVLIAAFYPHFPILSSDNQYHLQALRHLYVLAVHERILEAYDVDSNEKVCLPIELSVSNSNELVQASMPFLVANDSNFARLRSKSERYYPIVINVTDWDTCGDLSTLFVKRKAGHLSYLHDPNGLRSLSLQQVGVTNYKSFLNSVNLFSDDAMLMSFAKFFCSSSFDDDKSFERCCSDIAYECLKEEKSSDILAVYVKIFLLIDSIGQKKAGIEDVLDAKLLMTYVETRERLGHGPITTASHLINRETLSLLCDSVDDSFQVTDSMLMSLAKGHPEKWWKGDNRHLVPAFLVLTGVPLNKVKLDN</sequence>
<dbReference type="Gene3D" id="1.25.10.10">
    <property type="entry name" value="Leucine-rich Repeat Variant"/>
    <property type="match status" value="2"/>
</dbReference>
<comment type="caution">
    <text evidence="7">The sequence shown here is derived from an EMBL/GenBank/DDBJ whole genome shotgun (WGS) entry which is preliminary data.</text>
</comment>
<evidence type="ECO:0000256" key="2">
    <source>
        <dbReference type="ARBA" id="ARBA00022618"/>
    </source>
</evidence>
<dbReference type="PROSITE" id="PS00018">
    <property type="entry name" value="EF_HAND_1"/>
    <property type="match status" value="1"/>
</dbReference>
<feature type="region of interest" description="Disordered" evidence="5">
    <location>
        <begin position="345"/>
        <end position="365"/>
    </location>
</feature>
<dbReference type="InterPro" id="IPR011989">
    <property type="entry name" value="ARM-like"/>
</dbReference>
<organism evidence="7 8">
    <name type="scientific">Stephanodiscus triporus</name>
    <dbReference type="NCBI Taxonomy" id="2934178"/>
    <lineage>
        <taxon>Eukaryota</taxon>
        <taxon>Sar</taxon>
        <taxon>Stramenopiles</taxon>
        <taxon>Ochrophyta</taxon>
        <taxon>Bacillariophyta</taxon>
        <taxon>Coscinodiscophyceae</taxon>
        <taxon>Thalassiosirophycidae</taxon>
        <taxon>Stephanodiscales</taxon>
        <taxon>Stephanodiscaceae</taxon>
        <taxon>Stephanodiscus</taxon>
    </lineage>
</organism>
<evidence type="ECO:0000256" key="5">
    <source>
        <dbReference type="SAM" id="MobiDB-lite"/>
    </source>
</evidence>
<evidence type="ECO:0000313" key="8">
    <source>
        <dbReference type="Proteomes" id="UP001530315"/>
    </source>
</evidence>
<comment type="similarity">
    <text evidence="1">Belongs to the APC1 family.</text>
</comment>
<dbReference type="EMBL" id="JALLAZ020000661">
    <property type="protein sequence ID" value="KAL3790051.1"/>
    <property type="molecule type" value="Genomic_DNA"/>
</dbReference>
<dbReference type="Pfam" id="PF18122">
    <property type="entry name" value="APC1_C"/>
    <property type="match status" value="1"/>
</dbReference>